<evidence type="ECO:0008006" key="5">
    <source>
        <dbReference type="Google" id="ProtNLM"/>
    </source>
</evidence>
<name>A0A9J6F4V8_RHIMP</name>
<dbReference type="AlphaFoldDB" id="A0A9J6F4V8"/>
<protein>
    <recommendedName>
        <fullName evidence="5">Secreted protein</fullName>
    </recommendedName>
</protein>
<reference evidence="3" key="1">
    <citation type="journal article" date="2020" name="Cell">
        <title>Large-Scale Comparative Analyses of Tick Genomes Elucidate Their Genetic Diversity and Vector Capacities.</title>
        <authorList>
            <consortium name="Tick Genome and Microbiome Consortium (TIGMIC)"/>
            <person name="Jia N."/>
            <person name="Wang J."/>
            <person name="Shi W."/>
            <person name="Du L."/>
            <person name="Sun Y."/>
            <person name="Zhan W."/>
            <person name="Jiang J.F."/>
            <person name="Wang Q."/>
            <person name="Zhang B."/>
            <person name="Ji P."/>
            <person name="Bell-Sakyi L."/>
            <person name="Cui X.M."/>
            <person name="Yuan T.T."/>
            <person name="Jiang B.G."/>
            <person name="Yang W.F."/>
            <person name="Lam T.T."/>
            <person name="Chang Q.C."/>
            <person name="Ding S.J."/>
            <person name="Wang X.J."/>
            <person name="Zhu J.G."/>
            <person name="Ruan X.D."/>
            <person name="Zhao L."/>
            <person name="Wei J.T."/>
            <person name="Ye R.Z."/>
            <person name="Que T.C."/>
            <person name="Du C.H."/>
            <person name="Zhou Y.H."/>
            <person name="Cheng J.X."/>
            <person name="Dai P.F."/>
            <person name="Guo W.B."/>
            <person name="Han X.H."/>
            <person name="Huang E.J."/>
            <person name="Li L.F."/>
            <person name="Wei W."/>
            <person name="Gao Y.C."/>
            <person name="Liu J.Z."/>
            <person name="Shao H.Z."/>
            <person name="Wang X."/>
            <person name="Wang C.C."/>
            <person name="Yang T.C."/>
            <person name="Huo Q.B."/>
            <person name="Li W."/>
            <person name="Chen H.Y."/>
            <person name="Chen S.E."/>
            <person name="Zhou L.G."/>
            <person name="Ni X.B."/>
            <person name="Tian J.H."/>
            <person name="Sheng Y."/>
            <person name="Liu T."/>
            <person name="Pan Y.S."/>
            <person name="Xia L.Y."/>
            <person name="Li J."/>
            <person name="Zhao F."/>
            <person name="Cao W.C."/>
        </authorList>
    </citation>
    <scope>NUCLEOTIDE SEQUENCE</scope>
    <source>
        <strain evidence="3">Rmic-2018</strain>
    </source>
</reference>
<evidence type="ECO:0000313" key="3">
    <source>
        <dbReference type="EMBL" id="KAH8041564.1"/>
    </source>
</evidence>
<dbReference type="EMBL" id="JABSTU010000001">
    <property type="protein sequence ID" value="KAH8041564.1"/>
    <property type="molecule type" value="Genomic_DNA"/>
</dbReference>
<dbReference type="Proteomes" id="UP000821866">
    <property type="component" value="Chromosome 1"/>
</dbReference>
<feature type="chain" id="PRO_5039945778" description="Secreted protein" evidence="2">
    <location>
        <begin position="22"/>
        <end position="187"/>
    </location>
</feature>
<evidence type="ECO:0000256" key="1">
    <source>
        <dbReference type="SAM" id="MobiDB-lite"/>
    </source>
</evidence>
<proteinExistence type="predicted"/>
<sequence>MMQRVYVFFLFFAFILPGASSTRSLRRLPRLECAHERREAGAHNARRFTPQSPPPLKSLASTPTNPDRVAVHPAVANSAPNIETGGDTLLRGCRRKVRGSAVKDEVTEIAGSLRPDVGRAARVVPLVAPRPIIGSAYCVPRAAGSQSRNRRWAVSRRDISVSLVLRGRCQFCCLEQRVLARILDASQ</sequence>
<keyword evidence="2" id="KW-0732">Signal</keyword>
<comment type="caution">
    <text evidence="3">The sequence shown here is derived from an EMBL/GenBank/DDBJ whole genome shotgun (WGS) entry which is preliminary data.</text>
</comment>
<keyword evidence="4" id="KW-1185">Reference proteome</keyword>
<feature type="signal peptide" evidence="2">
    <location>
        <begin position="1"/>
        <end position="21"/>
    </location>
</feature>
<evidence type="ECO:0000256" key="2">
    <source>
        <dbReference type="SAM" id="SignalP"/>
    </source>
</evidence>
<accession>A0A9J6F4V8</accession>
<reference evidence="3" key="2">
    <citation type="submission" date="2021-09" db="EMBL/GenBank/DDBJ databases">
        <authorList>
            <person name="Jia N."/>
            <person name="Wang J."/>
            <person name="Shi W."/>
            <person name="Du L."/>
            <person name="Sun Y."/>
            <person name="Zhan W."/>
            <person name="Jiang J."/>
            <person name="Wang Q."/>
            <person name="Zhang B."/>
            <person name="Ji P."/>
            <person name="Sakyi L.B."/>
            <person name="Cui X."/>
            <person name="Yuan T."/>
            <person name="Jiang B."/>
            <person name="Yang W."/>
            <person name="Lam T.T.-Y."/>
            <person name="Chang Q."/>
            <person name="Ding S."/>
            <person name="Wang X."/>
            <person name="Zhu J."/>
            <person name="Ruan X."/>
            <person name="Zhao L."/>
            <person name="Wei J."/>
            <person name="Que T."/>
            <person name="Du C."/>
            <person name="Cheng J."/>
            <person name="Dai P."/>
            <person name="Han X."/>
            <person name="Huang E."/>
            <person name="Gao Y."/>
            <person name="Liu J."/>
            <person name="Shao H."/>
            <person name="Ye R."/>
            <person name="Li L."/>
            <person name="Wei W."/>
            <person name="Wang X."/>
            <person name="Wang C."/>
            <person name="Huo Q."/>
            <person name="Li W."/>
            <person name="Guo W."/>
            <person name="Chen H."/>
            <person name="Chen S."/>
            <person name="Zhou L."/>
            <person name="Zhou L."/>
            <person name="Ni X."/>
            <person name="Tian J."/>
            <person name="Zhou Y."/>
            <person name="Sheng Y."/>
            <person name="Liu T."/>
            <person name="Pan Y."/>
            <person name="Xia L."/>
            <person name="Li J."/>
            <person name="Zhao F."/>
            <person name="Cao W."/>
        </authorList>
    </citation>
    <scope>NUCLEOTIDE SEQUENCE</scope>
    <source>
        <strain evidence="3">Rmic-2018</strain>
        <tissue evidence="3">Larvae</tissue>
    </source>
</reference>
<feature type="region of interest" description="Disordered" evidence="1">
    <location>
        <begin position="39"/>
        <end position="65"/>
    </location>
</feature>
<gene>
    <name evidence="3" type="ORF">HPB51_017009</name>
</gene>
<evidence type="ECO:0000313" key="4">
    <source>
        <dbReference type="Proteomes" id="UP000821866"/>
    </source>
</evidence>
<organism evidence="3 4">
    <name type="scientific">Rhipicephalus microplus</name>
    <name type="common">Cattle tick</name>
    <name type="synonym">Boophilus microplus</name>
    <dbReference type="NCBI Taxonomy" id="6941"/>
    <lineage>
        <taxon>Eukaryota</taxon>
        <taxon>Metazoa</taxon>
        <taxon>Ecdysozoa</taxon>
        <taxon>Arthropoda</taxon>
        <taxon>Chelicerata</taxon>
        <taxon>Arachnida</taxon>
        <taxon>Acari</taxon>
        <taxon>Parasitiformes</taxon>
        <taxon>Ixodida</taxon>
        <taxon>Ixodoidea</taxon>
        <taxon>Ixodidae</taxon>
        <taxon>Rhipicephalinae</taxon>
        <taxon>Rhipicephalus</taxon>
        <taxon>Boophilus</taxon>
    </lineage>
</organism>